<dbReference type="CDD" id="cd00146">
    <property type="entry name" value="PKD"/>
    <property type="match status" value="1"/>
</dbReference>
<reference evidence="2" key="1">
    <citation type="submission" date="2013-08" db="EMBL/GenBank/DDBJ databases">
        <authorList>
            <person name="Mendez C."/>
            <person name="Richter M."/>
            <person name="Ferrer M."/>
            <person name="Sanchez J."/>
        </authorList>
    </citation>
    <scope>NUCLEOTIDE SEQUENCE</scope>
</reference>
<organism evidence="2">
    <name type="scientific">mine drainage metagenome</name>
    <dbReference type="NCBI Taxonomy" id="410659"/>
    <lineage>
        <taxon>unclassified sequences</taxon>
        <taxon>metagenomes</taxon>
        <taxon>ecological metagenomes</taxon>
    </lineage>
</organism>
<name>T1D7M1_9ZZZZ</name>
<dbReference type="Pfam" id="PF00801">
    <property type="entry name" value="PKD"/>
    <property type="match status" value="1"/>
</dbReference>
<protein>
    <recommendedName>
        <fullName evidence="1">PKD domain-containing protein</fullName>
    </recommendedName>
</protein>
<dbReference type="Gene3D" id="2.60.40.10">
    <property type="entry name" value="Immunoglobulins"/>
    <property type="match status" value="1"/>
</dbReference>
<feature type="non-terminal residue" evidence="2">
    <location>
        <position position="296"/>
    </location>
</feature>
<dbReference type="InterPro" id="IPR000601">
    <property type="entry name" value="PKD_dom"/>
</dbReference>
<gene>
    <name evidence="2" type="ORF">B1B_01075</name>
</gene>
<dbReference type="InterPro" id="IPR013783">
    <property type="entry name" value="Ig-like_fold"/>
</dbReference>
<dbReference type="InterPro" id="IPR035986">
    <property type="entry name" value="PKD_dom_sf"/>
</dbReference>
<dbReference type="PROSITE" id="PS50093">
    <property type="entry name" value="PKD"/>
    <property type="match status" value="1"/>
</dbReference>
<sequence length="296" mass="29543">VPISVGLPTGLIGSSYTYFFGNGVSETTATSTVSYTYSTPGTYYVYVVATDASGAVHDNLGALAPVTVTGSFAADTLGNLVQSAGQVVANSTATSAASAVIRPGGTVTLGAWVSSPPTNPTTYVGTPYYVVNTTSPITLGTASGTGSGPGSPLTVTVTASSSAAIGGYPVTFVVPTTLVSNGVTENAWSNYTFTVFVGSNAAGGGAAVIPHIYPNPLNRGTLNVYLLAPGGSASEDPAIDYETVGQEPIMNVYQTLISYNGSSAGPAVNDFVPNLATCVPGGSQCASLYAGNNLVS</sequence>
<accession>T1D7M1</accession>
<dbReference type="AlphaFoldDB" id="T1D7M1"/>
<comment type="caution">
    <text evidence="2">The sequence shown here is derived from an EMBL/GenBank/DDBJ whole genome shotgun (WGS) entry which is preliminary data.</text>
</comment>
<feature type="non-terminal residue" evidence="2">
    <location>
        <position position="1"/>
    </location>
</feature>
<proteinExistence type="predicted"/>
<feature type="domain" description="PKD" evidence="1">
    <location>
        <begin position="1"/>
        <end position="54"/>
    </location>
</feature>
<evidence type="ECO:0000259" key="1">
    <source>
        <dbReference type="PROSITE" id="PS50093"/>
    </source>
</evidence>
<dbReference type="EMBL" id="AUZY01000783">
    <property type="protein sequence ID" value="EQD77419.1"/>
    <property type="molecule type" value="Genomic_DNA"/>
</dbReference>
<dbReference type="SUPFAM" id="SSF49299">
    <property type="entry name" value="PKD domain"/>
    <property type="match status" value="1"/>
</dbReference>
<evidence type="ECO:0000313" key="2">
    <source>
        <dbReference type="EMBL" id="EQD77419.1"/>
    </source>
</evidence>
<reference evidence="2" key="2">
    <citation type="journal article" date="2014" name="ISME J.">
        <title>Microbial stratification in low pH oxic and suboxic macroscopic growths along an acid mine drainage.</title>
        <authorList>
            <person name="Mendez-Garcia C."/>
            <person name="Mesa V."/>
            <person name="Sprenger R.R."/>
            <person name="Richter M."/>
            <person name="Diez M.S."/>
            <person name="Solano J."/>
            <person name="Bargiela R."/>
            <person name="Golyshina O.V."/>
            <person name="Manteca A."/>
            <person name="Ramos J.L."/>
            <person name="Gallego J.R."/>
            <person name="Llorente I."/>
            <person name="Martins Dos Santos V.A."/>
            <person name="Jensen O.N."/>
            <person name="Pelaez A.I."/>
            <person name="Sanchez J."/>
            <person name="Ferrer M."/>
        </authorList>
    </citation>
    <scope>NUCLEOTIDE SEQUENCE</scope>
</reference>